<dbReference type="InterPro" id="IPR013750">
    <property type="entry name" value="GHMP_kinase_C_dom"/>
</dbReference>
<dbReference type="PANTHER" id="PTHR20861:SF1">
    <property type="entry name" value="HOMOSERINE KINASE"/>
    <property type="match status" value="1"/>
</dbReference>
<gene>
    <name evidence="8" type="primary">thrB</name>
    <name evidence="10" type="ORF">JF922_15240</name>
</gene>
<evidence type="ECO:0000256" key="4">
    <source>
        <dbReference type="ARBA" id="ARBA00022777"/>
    </source>
</evidence>
<dbReference type="PANTHER" id="PTHR20861">
    <property type="entry name" value="HOMOSERINE/4-DIPHOSPHOCYTIDYL-2-C-METHYL-D-ERYTHRITOL KINASE"/>
    <property type="match status" value="1"/>
</dbReference>
<dbReference type="PRINTS" id="PR00958">
    <property type="entry name" value="HOMSERKINASE"/>
</dbReference>
<sequence length="267" mass="28411">MRISVPASIANLGPGFDVLAMAVDLWLEVEAEEADEPEWEFEGEGAELLREQPNPLSVLPMRGWARSDIPLGVGLGSSAAARVAAATLQGSEDPIGDAGREEGHYDNVAAAVMGGMVAVVEDEVYGLPVPDLEIALFVAPSAVATTLARSVLPEQVSRADAVFNLSRLAALLQVMHSREWPRLDAALEDRLHQPYRLPLFPWAEEVMAAAREAGAYGAALAGAGPSVFAFCERRLGDDVALAMEEVGPEEGYGLVTKVTRQGLDVRP</sequence>
<dbReference type="SUPFAM" id="SSF54211">
    <property type="entry name" value="Ribosomal protein S5 domain 2-like"/>
    <property type="match status" value="1"/>
</dbReference>
<dbReference type="PROSITE" id="PS00627">
    <property type="entry name" value="GHMP_KINASES_ATP"/>
    <property type="match status" value="1"/>
</dbReference>
<keyword evidence="8" id="KW-0791">Threonine biosynthesis</keyword>
<dbReference type="HAMAP" id="MF_00384">
    <property type="entry name" value="Homoser_kinase"/>
    <property type="match status" value="1"/>
</dbReference>
<protein>
    <recommendedName>
        <fullName evidence="8">Homoserine kinase</fullName>
        <shortName evidence="8">HK</shortName>
        <shortName evidence="8">HSK</shortName>
        <ecNumber evidence="8">2.7.1.39</ecNumber>
    </recommendedName>
</protein>
<dbReference type="EMBL" id="JAEKNR010000154">
    <property type="protein sequence ID" value="MBJ7599418.1"/>
    <property type="molecule type" value="Genomic_DNA"/>
</dbReference>
<dbReference type="GO" id="GO:0009088">
    <property type="term" value="P:threonine biosynthetic process"/>
    <property type="evidence" value="ECO:0007669"/>
    <property type="project" value="UniProtKB-UniRule"/>
</dbReference>
<dbReference type="InterPro" id="IPR000870">
    <property type="entry name" value="Homoserine_kinase"/>
</dbReference>
<comment type="catalytic activity">
    <reaction evidence="6 8">
        <text>L-homoserine + ATP = O-phospho-L-homoserine + ADP + H(+)</text>
        <dbReference type="Rhea" id="RHEA:13985"/>
        <dbReference type="ChEBI" id="CHEBI:15378"/>
        <dbReference type="ChEBI" id="CHEBI:30616"/>
        <dbReference type="ChEBI" id="CHEBI:57476"/>
        <dbReference type="ChEBI" id="CHEBI:57590"/>
        <dbReference type="ChEBI" id="CHEBI:456216"/>
        <dbReference type="EC" id="2.7.1.39"/>
    </reaction>
</comment>
<evidence type="ECO:0000256" key="3">
    <source>
        <dbReference type="ARBA" id="ARBA00022741"/>
    </source>
</evidence>
<keyword evidence="5 8" id="KW-0067">ATP-binding</keyword>
<dbReference type="InterPro" id="IPR014721">
    <property type="entry name" value="Ribsml_uS5_D2-typ_fold_subgr"/>
</dbReference>
<dbReference type="EC" id="2.7.1.39" evidence="8"/>
<dbReference type="InterPro" id="IPR036554">
    <property type="entry name" value="GHMP_kinase_C_sf"/>
</dbReference>
<keyword evidence="1 8" id="KW-0028">Amino-acid biosynthesis</keyword>
<dbReference type="Gene3D" id="3.30.70.890">
    <property type="entry name" value="GHMP kinase, C-terminal domain"/>
    <property type="match status" value="1"/>
</dbReference>
<comment type="similarity">
    <text evidence="8">Belongs to the GHMP kinase family. Homoserine kinase subfamily.</text>
</comment>
<name>A0A934N9W0_9BACT</name>
<dbReference type="GO" id="GO:0005737">
    <property type="term" value="C:cytoplasm"/>
    <property type="evidence" value="ECO:0007669"/>
    <property type="project" value="UniProtKB-SubCell"/>
</dbReference>
<dbReference type="Proteomes" id="UP000612893">
    <property type="component" value="Unassembled WGS sequence"/>
</dbReference>
<keyword evidence="2 8" id="KW-0808">Transferase</keyword>
<dbReference type="GO" id="GO:0004413">
    <property type="term" value="F:homoserine kinase activity"/>
    <property type="evidence" value="ECO:0007669"/>
    <property type="project" value="UniProtKB-UniRule"/>
</dbReference>
<evidence type="ECO:0000313" key="10">
    <source>
        <dbReference type="EMBL" id="MBJ7599418.1"/>
    </source>
</evidence>
<evidence type="ECO:0000256" key="7">
    <source>
        <dbReference type="ARBA" id="ARBA00049954"/>
    </source>
</evidence>
<evidence type="ECO:0000256" key="2">
    <source>
        <dbReference type="ARBA" id="ARBA00022679"/>
    </source>
</evidence>
<comment type="caution">
    <text evidence="10">The sequence shown here is derived from an EMBL/GenBank/DDBJ whole genome shotgun (WGS) entry which is preliminary data.</text>
</comment>
<dbReference type="PIRSF" id="PIRSF000676">
    <property type="entry name" value="Homoser_kin"/>
    <property type="match status" value="1"/>
</dbReference>
<keyword evidence="3 8" id="KW-0547">Nucleotide-binding</keyword>
<keyword evidence="4 8" id="KW-0418">Kinase</keyword>
<dbReference type="SUPFAM" id="SSF55060">
    <property type="entry name" value="GHMP Kinase, C-terminal domain"/>
    <property type="match status" value="1"/>
</dbReference>
<evidence type="ECO:0000256" key="8">
    <source>
        <dbReference type="HAMAP-Rule" id="MF_00384"/>
    </source>
</evidence>
<proteinExistence type="inferred from homology"/>
<feature type="binding site" evidence="8">
    <location>
        <begin position="70"/>
        <end position="80"/>
    </location>
    <ligand>
        <name>ATP</name>
        <dbReference type="ChEBI" id="CHEBI:30616"/>
    </ligand>
</feature>
<dbReference type="RefSeq" id="WP_338202908.1">
    <property type="nucleotide sequence ID" value="NZ_JAEKNR010000154.1"/>
</dbReference>
<dbReference type="AlphaFoldDB" id="A0A934N9W0"/>
<keyword evidence="8" id="KW-0963">Cytoplasm</keyword>
<dbReference type="InterPro" id="IPR020568">
    <property type="entry name" value="Ribosomal_Su5_D2-typ_SF"/>
</dbReference>
<dbReference type="Gene3D" id="3.30.230.10">
    <property type="match status" value="1"/>
</dbReference>
<dbReference type="InterPro" id="IPR006203">
    <property type="entry name" value="GHMP_knse_ATP-bd_CS"/>
</dbReference>
<keyword evidence="11" id="KW-1185">Reference proteome</keyword>
<dbReference type="GO" id="GO:0005524">
    <property type="term" value="F:ATP binding"/>
    <property type="evidence" value="ECO:0007669"/>
    <property type="project" value="UniProtKB-UniRule"/>
</dbReference>
<comment type="pathway">
    <text evidence="8">Amino-acid biosynthesis; L-threonine biosynthesis; L-threonine from L-aspartate: step 4/5.</text>
</comment>
<comment type="function">
    <text evidence="7 8">Catalyzes the ATP-dependent phosphorylation of L-homoserine to L-homoserine phosphate.</text>
</comment>
<dbReference type="Pfam" id="PF08544">
    <property type="entry name" value="GHMP_kinases_C"/>
    <property type="match status" value="1"/>
</dbReference>
<accession>A0A934N9W0</accession>
<evidence type="ECO:0000256" key="6">
    <source>
        <dbReference type="ARBA" id="ARBA00049375"/>
    </source>
</evidence>
<evidence type="ECO:0000256" key="5">
    <source>
        <dbReference type="ARBA" id="ARBA00022840"/>
    </source>
</evidence>
<feature type="domain" description="GHMP kinase C-terminal" evidence="9">
    <location>
        <begin position="179"/>
        <end position="248"/>
    </location>
</feature>
<reference evidence="10" key="1">
    <citation type="submission" date="2020-10" db="EMBL/GenBank/DDBJ databases">
        <title>Ca. Dormibacterota MAGs.</title>
        <authorList>
            <person name="Montgomery K."/>
        </authorList>
    </citation>
    <scope>NUCLEOTIDE SEQUENCE [LARGE SCALE GENOMIC DNA]</scope>
    <source>
        <strain evidence="10">SC8812_S17_10</strain>
    </source>
</reference>
<evidence type="ECO:0000313" key="11">
    <source>
        <dbReference type="Proteomes" id="UP000612893"/>
    </source>
</evidence>
<comment type="subcellular location">
    <subcellularLocation>
        <location evidence="8">Cytoplasm</location>
    </subcellularLocation>
</comment>
<evidence type="ECO:0000256" key="1">
    <source>
        <dbReference type="ARBA" id="ARBA00022605"/>
    </source>
</evidence>
<organism evidence="10 11">
    <name type="scientific">Candidatus Nephthysia bennettiae</name>
    <dbReference type="NCBI Taxonomy" id="3127016"/>
    <lineage>
        <taxon>Bacteria</taxon>
        <taxon>Bacillati</taxon>
        <taxon>Candidatus Dormiibacterota</taxon>
        <taxon>Candidatus Dormibacteria</taxon>
        <taxon>Candidatus Dormibacterales</taxon>
        <taxon>Candidatus Dormibacteraceae</taxon>
        <taxon>Candidatus Nephthysia</taxon>
    </lineage>
</organism>
<evidence type="ECO:0000259" key="9">
    <source>
        <dbReference type="Pfam" id="PF08544"/>
    </source>
</evidence>